<comment type="caution">
    <text evidence="1">The sequence shown here is derived from an EMBL/GenBank/DDBJ whole genome shotgun (WGS) entry which is preliminary data.</text>
</comment>
<dbReference type="GO" id="GO:0008168">
    <property type="term" value="F:methyltransferase activity"/>
    <property type="evidence" value="ECO:0007669"/>
    <property type="project" value="UniProtKB-KW"/>
</dbReference>
<keyword evidence="2" id="KW-1185">Reference proteome</keyword>
<accession>A0A316H3M4</accession>
<dbReference type="EMBL" id="QGHA01000011">
    <property type="protein sequence ID" value="PWK72913.1"/>
    <property type="molecule type" value="Genomic_DNA"/>
</dbReference>
<sequence>MKLDTEGAELGVLKGLVKKLANLALKKILFEAGPDLTDEPPTNGIAILLKQHGFDKISILTRNEIPITPCIIL</sequence>
<evidence type="ECO:0000313" key="2">
    <source>
        <dbReference type="Proteomes" id="UP000245678"/>
    </source>
</evidence>
<dbReference type="AlphaFoldDB" id="A0A316H3M4"/>
<reference evidence="1 2" key="1">
    <citation type="submission" date="2018-05" db="EMBL/GenBank/DDBJ databases">
        <title>Genomic Encyclopedia of Archaeal and Bacterial Type Strains, Phase II (KMG-II): from individual species to whole genera.</title>
        <authorList>
            <person name="Goeker M."/>
        </authorList>
    </citation>
    <scope>NUCLEOTIDE SEQUENCE [LARGE SCALE GENOMIC DNA]</scope>
    <source>
        <strain evidence="1 2">DSM 19975</strain>
    </source>
</reference>
<keyword evidence="1" id="KW-0808">Transferase</keyword>
<name>A0A316H3M4_9SPHI</name>
<proteinExistence type="predicted"/>
<dbReference type="SUPFAM" id="SSF53335">
    <property type="entry name" value="S-adenosyl-L-methionine-dependent methyltransferases"/>
    <property type="match status" value="1"/>
</dbReference>
<gene>
    <name evidence="1" type="ORF">LX99_04243</name>
</gene>
<dbReference type="InterPro" id="IPR029063">
    <property type="entry name" value="SAM-dependent_MTases_sf"/>
</dbReference>
<protein>
    <submittedName>
        <fullName evidence="1">Methyltransferase FkbM-like protein</fullName>
    </submittedName>
</protein>
<keyword evidence="1" id="KW-0489">Methyltransferase</keyword>
<dbReference type="GO" id="GO:0032259">
    <property type="term" value="P:methylation"/>
    <property type="evidence" value="ECO:0007669"/>
    <property type="project" value="UniProtKB-KW"/>
</dbReference>
<evidence type="ECO:0000313" key="1">
    <source>
        <dbReference type="EMBL" id="PWK72913.1"/>
    </source>
</evidence>
<organism evidence="1 2">
    <name type="scientific">Mucilaginibacter oryzae</name>
    <dbReference type="NCBI Taxonomy" id="468058"/>
    <lineage>
        <taxon>Bacteria</taxon>
        <taxon>Pseudomonadati</taxon>
        <taxon>Bacteroidota</taxon>
        <taxon>Sphingobacteriia</taxon>
        <taxon>Sphingobacteriales</taxon>
        <taxon>Sphingobacteriaceae</taxon>
        <taxon>Mucilaginibacter</taxon>
    </lineage>
</organism>
<dbReference type="Proteomes" id="UP000245678">
    <property type="component" value="Unassembled WGS sequence"/>
</dbReference>